<dbReference type="InterPro" id="IPR016181">
    <property type="entry name" value="Acyl_CoA_acyltransferase"/>
</dbReference>
<dbReference type="Pfam" id="PF00583">
    <property type="entry name" value="Acetyltransf_1"/>
    <property type="match status" value="1"/>
</dbReference>
<dbReference type="InterPro" id="IPR000182">
    <property type="entry name" value="GNAT_dom"/>
</dbReference>
<dbReference type="Proteomes" id="UP001230188">
    <property type="component" value="Unassembled WGS sequence"/>
</dbReference>
<dbReference type="Gene3D" id="3.40.630.30">
    <property type="match status" value="1"/>
</dbReference>
<feature type="region of interest" description="Disordered" evidence="3">
    <location>
        <begin position="330"/>
        <end position="362"/>
    </location>
</feature>
<feature type="domain" description="N-acetyltransferase" evidence="4">
    <location>
        <begin position="171"/>
        <end position="325"/>
    </location>
</feature>
<dbReference type="SUPFAM" id="SSF55729">
    <property type="entry name" value="Acyl-CoA N-acyltransferases (Nat)"/>
    <property type="match status" value="1"/>
</dbReference>
<dbReference type="AlphaFoldDB" id="A0AAD7U8I9"/>
<comment type="caution">
    <text evidence="5">The sequence shown here is derived from an EMBL/GenBank/DDBJ whole genome shotgun (WGS) entry which is preliminary data.</text>
</comment>
<dbReference type="GO" id="GO:0016747">
    <property type="term" value="F:acyltransferase activity, transferring groups other than amino-acyl groups"/>
    <property type="evidence" value="ECO:0007669"/>
    <property type="project" value="InterPro"/>
</dbReference>
<evidence type="ECO:0000256" key="3">
    <source>
        <dbReference type="SAM" id="MobiDB-lite"/>
    </source>
</evidence>
<gene>
    <name evidence="5" type="ORF">CTAYLR_000623</name>
</gene>
<evidence type="ECO:0000259" key="4">
    <source>
        <dbReference type="PROSITE" id="PS51186"/>
    </source>
</evidence>
<accession>A0AAD7U8I9</accession>
<evidence type="ECO:0000256" key="2">
    <source>
        <dbReference type="ARBA" id="ARBA00023315"/>
    </source>
</evidence>
<protein>
    <recommendedName>
        <fullName evidence="4">N-acetyltransferase domain-containing protein</fullName>
    </recommendedName>
</protein>
<evidence type="ECO:0000313" key="6">
    <source>
        <dbReference type="Proteomes" id="UP001230188"/>
    </source>
</evidence>
<dbReference type="PANTHER" id="PTHR43877">
    <property type="entry name" value="AMINOALKYLPHOSPHONATE N-ACETYLTRANSFERASE-RELATED-RELATED"/>
    <property type="match status" value="1"/>
</dbReference>
<name>A0AAD7U8I9_9STRA</name>
<evidence type="ECO:0000313" key="5">
    <source>
        <dbReference type="EMBL" id="KAJ8600266.1"/>
    </source>
</evidence>
<reference evidence="5" key="1">
    <citation type="submission" date="2023-01" db="EMBL/GenBank/DDBJ databases">
        <title>Metagenome sequencing of chrysophaentin producing Chrysophaeum taylorii.</title>
        <authorList>
            <person name="Davison J."/>
            <person name="Bewley C."/>
        </authorList>
    </citation>
    <scope>NUCLEOTIDE SEQUENCE</scope>
    <source>
        <strain evidence="5">NIES-1699</strain>
    </source>
</reference>
<evidence type="ECO:0000256" key="1">
    <source>
        <dbReference type="ARBA" id="ARBA00022679"/>
    </source>
</evidence>
<dbReference type="PROSITE" id="PS51186">
    <property type="entry name" value="GNAT"/>
    <property type="match status" value="1"/>
</dbReference>
<dbReference type="EMBL" id="JAQMWT010000524">
    <property type="protein sequence ID" value="KAJ8600266.1"/>
    <property type="molecule type" value="Genomic_DNA"/>
</dbReference>
<sequence length="362" mass="39013">MRLLLLSTCSSFIMEAPACIAKRHQKIVPDGGDDWYELPRRVVAEPPNNPLEIAVPASIVLAALLASMVVTVDVTDAPPKIGATPPRLDEWLGRGEAFRGVYRFADSSEEEQQQPFDLVAVASPFDLLAATLFQWRVFSLETIYPTGFGSDENAAIELLRALSDFFGKGLSNARKYESNCKAEVAAGPDVALTTLPPRVLHDDFVDGFGVSVAARADDALLGLATLRVKTLPADLWKGRGDARTYVAYITGLAVARDARRQGVASKLVDFSARKARAWGADAISLHVNKFNAPALRFYASLGFEVIPDWFGHNPARFLLYAHFDHLQPPPSERHPSAAAAAAGIGTGTGTAPSLSVADAMDR</sequence>
<keyword evidence="6" id="KW-1185">Reference proteome</keyword>
<organism evidence="5 6">
    <name type="scientific">Chrysophaeum taylorii</name>
    <dbReference type="NCBI Taxonomy" id="2483200"/>
    <lineage>
        <taxon>Eukaryota</taxon>
        <taxon>Sar</taxon>
        <taxon>Stramenopiles</taxon>
        <taxon>Ochrophyta</taxon>
        <taxon>Pelagophyceae</taxon>
        <taxon>Pelagomonadales</taxon>
        <taxon>Pelagomonadaceae</taxon>
        <taxon>Chrysophaeum</taxon>
    </lineage>
</organism>
<proteinExistence type="predicted"/>
<dbReference type="InterPro" id="IPR050832">
    <property type="entry name" value="Bact_Acetyltransf"/>
</dbReference>
<keyword evidence="2" id="KW-0012">Acyltransferase</keyword>
<dbReference type="CDD" id="cd04301">
    <property type="entry name" value="NAT_SF"/>
    <property type="match status" value="1"/>
</dbReference>
<keyword evidence="1" id="KW-0808">Transferase</keyword>